<sequence>MNEPHLLLAGAGGLQATTPATVHINGEEHIALTAGRNVSVTARKSLLASVLGKISLFAQSLGIKLFAAKGAVEIQAQSDKMALAALKDLSISSTDGRVVITAAKEVWIGAGGSYIQINGNGIVNGSSGPIVEKTPKWSKQGADAQMPSFPPFGTGKPTDDYSHSL</sequence>
<dbReference type="OrthoDB" id="1907165at2"/>
<dbReference type="InterPro" id="IPR018769">
    <property type="entry name" value="VgrG2_DUF2345"/>
</dbReference>
<protein>
    <recommendedName>
        <fullName evidence="2">DUF2345 domain-containing protein</fullName>
    </recommendedName>
</protein>
<reference evidence="3 4" key="1">
    <citation type="submission" date="2018-01" db="EMBL/GenBank/DDBJ databases">
        <title>Whole genome analyses suggest that Burkholderia sensu lato contains two further novel genera in the rhizoxinica-symbiotica group Mycetohabitans gen. nov., and Trinickia gen. nov.: implications for the evolution of diazotrophy and nodulation in the Burkholderiaceae.</title>
        <authorList>
            <person name="Estrada-de los Santos P."/>
            <person name="Palmer M."/>
            <person name="Chavez-Ramirez B."/>
            <person name="Beukes C."/>
            <person name="Steenkamp E.T."/>
            <person name="Hirsch A.M."/>
            <person name="Manyaka P."/>
            <person name="Maluk M."/>
            <person name="Lafos M."/>
            <person name="Crook M."/>
            <person name="Gross E."/>
            <person name="Simon M.F."/>
            <person name="Bueno dos Reis Junior F."/>
            <person name="Poole P.S."/>
            <person name="Venter S.N."/>
            <person name="James E.K."/>
        </authorList>
    </citation>
    <scope>NUCLEOTIDE SEQUENCE [LARGE SCALE GENOMIC DNA]</scope>
    <source>
        <strain evidence="3 4">GIMN1.004</strain>
    </source>
</reference>
<organism evidence="3 4">
    <name type="scientific">Trinickia dabaoshanensis</name>
    <dbReference type="NCBI Taxonomy" id="564714"/>
    <lineage>
        <taxon>Bacteria</taxon>
        <taxon>Pseudomonadati</taxon>
        <taxon>Pseudomonadota</taxon>
        <taxon>Betaproteobacteria</taxon>
        <taxon>Burkholderiales</taxon>
        <taxon>Burkholderiaceae</taxon>
        <taxon>Trinickia</taxon>
    </lineage>
</organism>
<dbReference type="AlphaFoldDB" id="A0A2N7VYC7"/>
<evidence type="ECO:0000313" key="4">
    <source>
        <dbReference type="Proteomes" id="UP000235616"/>
    </source>
</evidence>
<evidence type="ECO:0000256" key="1">
    <source>
        <dbReference type="SAM" id="MobiDB-lite"/>
    </source>
</evidence>
<keyword evidence="4" id="KW-1185">Reference proteome</keyword>
<accession>A0A2N7VYC7</accession>
<proteinExistence type="predicted"/>
<evidence type="ECO:0000313" key="3">
    <source>
        <dbReference type="EMBL" id="PMS22164.1"/>
    </source>
</evidence>
<dbReference type="EMBL" id="PNYA01000004">
    <property type="protein sequence ID" value="PMS22164.1"/>
    <property type="molecule type" value="Genomic_DNA"/>
</dbReference>
<comment type="caution">
    <text evidence="3">The sequence shown here is derived from an EMBL/GenBank/DDBJ whole genome shotgun (WGS) entry which is preliminary data.</text>
</comment>
<feature type="region of interest" description="Disordered" evidence="1">
    <location>
        <begin position="136"/>
        <end position="165"/>
    </location>
</feature>
<dbReference type="Proteomes" id="UP000235616">
    <property type="component" value="Unassembled WGS sequence"/>
</dbReference>
<name>A0A2N7VYC7_9BURK</name>
<feature type="domain" description="DUF2345" evidence="2">
    <location>
        <begin position="2"/>
        <end position="142"/>
    </location>
</feature>
<dbReference type="Pfam" id="PF10106">
    <property type="entry name" value="DUF2345"/>
    <property type="match status" value="1"/>
</dbReference>
<gene>
    <name evidence="3" type="ORF">C0Z18_06590</name>
</gene>
<evidence type="ECO:0000259" key="2">
    <source>
        <dbReference type="Pfam" id="PF10106"/>
    </source>
</evidence>